<keyword evidence="3" id="KW-0143">Chaperone</keyword>
<dbReference type="PANTHER" id="PTHR18916:SF85">
    <property type="entry name" value="TUBULIN-FOLDING COFACTOR B"/>
    <property type="match status" value="1"/>
</dbReference>
<evidence type="ECO:0000259" key="5">
    <source>
        <dbReference type="PROSITE" id="PS50245"/>
    </source>
</evidence>
<comment type="subcellular location">
    <subcellularLocation>
        <location evidence="1">Cytoplasm</location>
    </subcellularLocation>
</comment>
<keyword evidence="2" id="KW-0963">Cytoplasm</keyword>
<dbReference type="InterPro" id="IPR000626">
    <property type="entry name" value="Ubiquitin-like_dom"/>
</dbReference>
<dbReference type="GO" id="GO:0051010">
    <property type="term" value="F:microtubule plus-end binding"/>
    <property type="evidence" value="ECO:0007669"/>
    <property type="project" value="TreeGrafter"/>
</dbReference>
<dbReference type="EnsemblMetazoa" id="AFUN001281-RA">
    <property type="protein sequence ID" value="AFUN001281-PA"/>
    <property type="gene ID" value="AFUN001281"/>
</dbReference>
<dbReference type="PROSITE" id="PS50245">
    <property type="entry name" value="CAP_GLY_2"/>
    <property type="match status" value="1"/>
</dbReference>
<dbReference type="Gene3D" id="2.30.30.190">
    <property type="entry name" value="CAP Gly-rich-like domain"/>
    <property type="match status" value="1"/>
</dbReference>
<sequence>MGDFIHLNISNSASDVVSYDRKIDPNITIAELTNIIEFITGISPYGMEVELYNGDQLLQKIIDRGVRSEHKSLRDFSVQDGMRLHVIGPCTWLDDGTTVDKFELSPEEYDSRNDSLRNYLRQNKLGRYSEERAAQKMAARAHAREEQQKKLRDATVGKRCTVMTKGAPTRLGKIAYRGKVDGKPGIFIGVKFDEPVGVNDGTFDGKRYFDCGPKYGSFVTLDAVEIVDIPPEENLFEDEL</sequence>
<evidence type="ECO:0000256" key="4">
    <source>
        <dbReference type="ARBA" id="ARBA00025779"/>
    </source>
</evidence>
<protein>
    <submittedName>
        <fullName evidence="6">CAP-Gly domain-containing protein</fullName>
    </submittedName>
</protein>
<dbReference type="Gene3D" id="3.10.20.90">
    <property type="entry name" value="Phosphatidylinositol 3-kinase Catalytic Subunit, Chain A, domain 1"/>
    <property type="match status" value="1"/>
</dbReference>
<dbReference type="Pfam" id="PF14560">
    <property type="entry name" value="Ubiquitin_2"/>
    <property type="match status" value="1"/>
</dbReference>
<name>A0A182R539_ANOFN</name>
<dbReference type="VEuPathDB" id="VectorBase:AFUN001281"/>
<dbReference type="STRING" id="62324.A0A182R539"/>
<dbReference type="AlphaFoldDB" id="A0A182R539"/>
<comment type="similarity">
    <text evidence="4">Belongs to the TBCB family.</text>
</comment>
<evidence type="ECO:0000256" key="1">
    <source>
        <dbReference type="ARBA" id="ARBA00004496"/>
    </source>
</evidence>
<dbReference type="GO" id="GO:0005634">
    <property type="term" value="C:nucleus"/>
    <property type="evidence" value="ECO:0007669"/>
    <property type="project" value="TreeGrafter"/>
</dbReference>
<dbReference type="PANTHER" id="PTHR18916">
    <property type="entry name" value="DYNACTIN 1-RELATED MICROTUBULE-BINDING"/>
    <property type="match status" value="1"/>
</dbReference>
<dbReference type="GO" id="GO:0031122">
    <property type="term" value="P:cytoplasmic microtubule organization"/>
    <property type="evidence" value="ECO:0007669"/>
    <property type="project" value="TreeGrafter"/>
</dbReference>
<dbReference type="Pfam" id="PF01302">
    <property type="entry name" value="CAP_GLY"/>
    <property type="match status" value="1"/>
</dbReference>
<dbReference type="InterPro" id="IPR029071">
    <property type="entry name" value="Ubiquitin-like_domsf"/>
</dbReference>
<dbReference type="GO" id="GO:0035371">
    <property type="term" value="C:microtubule plus-end"/>
    <property type="evidence" value="ECO:0007669"/>
    <property type="project" value="TreeGrafter"/>
</dbReference>
<reference evidence="6" key="1">
    <citation type="submission" date="2020-05" db="UniProtKB">
        <authorList>
            <consortium name="EnsemblMetazoa"/>
        </authorList>
    </citation>
    <scope>IDENTIFICATION</scope>
    <source>
        <strain evidence="6">FUMOZ</strain>
    </source>
</reference>
<feature type="domain" description="CAP-Gly" evidence="5">
    <location>
        <begin position="178"/>
        <end position="220"/>
    </location>
</feature>
<dbReference type="SUPFAM" id="SSF54236">
    <property type="entry name" value="Ubiquitin-like"/>
    <property type="match status" value="1"/>
</dbReference>
<dbReference type="SMART" id="SM01052">
    <property type="entry name" value="CAP_GLY"/>
    <property type="match status" value="1"/>
</dbReference>
<dbReference type="VEuPathDB" id="VectorBase:AFUN2_001955"/>
<dbReference type="InterPro" id="IPR036859">
    <property type="entry name" value="CAP-Gly_dom_sf"/>
</dbReference>
<evidence type="ECO:0000313" key="6">
    <source>
        <dbReference type="EnsemblMetazoa" id="AFUN001281-PA"/>
    </source>
</evidence>
<dbReference type="SUPFAM" id="SSF74924">
    <property type="entry name" value="Cap-Gly domain"/>
    <property type="match status" value="1"/>
</dbReference>
<dbReference type="GO" id="GO:0005938">
    <property type="term" value="C:cell cortex"/>
    <property type="evidence" value="ECO:0007669"/>
    <property type="project" value="TreeGrafter"/>
</dbReference>
<evidence type="ECO:0000256" key="3">
    <source>
        <dbReference type="ARBA" id="ARBA00023186"/>
    </source>
</evidence>
<dbReference type="InterPro" id="IPR000938">
    <property type="entry name" value="CAP-Gly_domain"/>
</dbReference>
<proteinExistence type="inferred from homology"/>
<evidence type="ECO:0000256" key="2">
    <source>
        <dbReference type="ARBA" id="ARBA00022490"/>
    </source>
</evidence>
<accession>A0A182R539</accession>
<organism evidence="6">
    <name type="scientific">Anopheles funestus</name>
    <name type="common">African malaria mosquito</name>
    <dbReference type="NCBI Taxonomy" id="62324"/>
    <lineage>
        <taxon>Eukaryota</taxon>
        <taxon>Metazoa</taxon>
        <taxon>Ecdysozoa</taxon>
        <taxon>Arthropoda</taxon>
        <taxon>Hexapoda</taxon>
        <taxon>Insecta</taxon>
        <taxon>Pterygota</taxon>
        <taxon>Neoptera</taxon>
        <taxon>Endopterygota</taxon>
        <taxon>Diptera</taxon>
        <taxon>Nematocera</taxon>
        <taxon>Culicoidea</taxon>
        <taxon>Culicidae</taxon>
        <taxon>Anophelinae</taxon>
        <taxon>Anopheles</taxon>
    </lineage>
</organism>